<evidence type="ECO:0000259" key="10">
    <source>
        <dbReference type="PROSITE" id="PS50263"/>
    </source>
</evidence>
<dbReference type="InterPro" id="IPR004563">
    <property type="entry name" value="Apolipo_AcylTrfase"/>
</dbReference>
<organism evidence="11 12">
    <name type="scientific">Rickettsia massiliae (strain Mtu5)</name>
    <dbReference type="NCBI Taxonomy" id="416276"/>
    <lineage>
        <taxon>Bacteria</taxon>
        <taxon>Pseudomonadati</taxon>
        <taxon>Pseudomonadota</taxon>
        <taxon>Alphaproteobacteria</taxon>
        <taxon>Rickettsiales</taxon>
        <taxon>Rickettsiaceae</taxon>
        <taxon>Rickettsieae</taxon>
        <taxon>Rickettsia</taxon>
        <taxon>spotted fever group</taxon>
    </lineage>
</organism>
<dbReference type="PANTHER" id="PTHR38686">
    <property type="entry name" value="APOLIPOPROTEIN N-ACYLTRANSFERASE"/>
    <property type="match status" value="1"/>
</dbReference>
<evidence type="ECO:0000256" key="6">
    <source>
        <dbReference type="ARBA" id="ARBA00022989"/>
    </source>
</evidence>
<dbReference type="Pfam" id="PF00795">
    <property type="entry name" value="CN_hydrolase"/>
    <property type="match status" value="1"/>
</dbReference>
<evidence type="ECO:0000256" key="5">
    <source>
        <dbReference type="ARBA" id="ARBA00022692"/>
    </source>
</evidence>
<feature type="transmembrane region" description="Helical" evidence="9">
    <location>
        <begin position="113"/>
        <end position="132"/>
    </location>
</feature>
<keyword evidence="8 9" id="KW-0012">Acyltransferase</keyword>
<sequence length="507" mass="57935">MKMYKPKIICLLLGILSGLVFAPTFFVPALLTLSYLCYIVQKSENWQEATKFGYLFGFGHFLSGIYWISIGVSVYIADFWWAIPFALFGLPIVLACFISASCTLSFFAKNNKYYQFIFCLCWVLFEWVRSWIFTGLPWNLIGYAFSFSDILIQPLSIIGIYGLSFIVIYIATSAYPLFSKQFTQLKILLASSVLVLTVIVIYGAVRLSNNHTNFTDIKVRLVQPSIPQTEKWNEEEFWHNLMLHINLSENLEPTDLIIWSEAALVVVPDDIPQVKSKLLKMLNSTNAILITGGISDNKKQGDEFELYSAMYALDKNNHKLFEYHKSHLVPFGEYMPLKKILPFKKLTHGLIDYKEGNGGLVYLEKYNLKIKPLICYESIFPDFVRTNNEIADVIINITNDAWYGKSSGPYQHFHISRSRAVENGLPMIRVANNGISAIVDPFGRTIKKLNLNEINYTQGLIPKKLISPTIFSQFGNFTILLLIVFILLINYLLALILDNQRVLALLY</sequence>
<dbReference type="GO" id="GO:0016410">
    <property type="term" value="F:N-acyltransferase activity"/>
    <property type="evidence" value="ECO:0007669"/>
    <property type="project" value="UniProtKB-UniRule"/>
</dbReference>
<evidence type="ECO:0000256" key="1">
    <source>
        <dbReference type="ARBA" id="ARBA00004651"/>
    </source>
</evidence>
<dbReference type="GO" id="GO:0042158">
    <property type="term" value="P:lipoprotein biosynthetic process"/>
    <property type="evidence" value="ECO:0007669"/>
    <property type="project" value="UniProtKB-UniRule"/>
</dbReference>
<evidence type="ECO:0000313" key="11">
    <source>
        <dbReference type="EMBL" id="ABV84721.1"/>
    </source>
</evidence>
<dbReference type="CDD" id="cd07571">
    <property type="entry name" value="ALP_N-acyl_transferase"/>
    <property type="match status" value="1"/>
</dbReference>
<dbReference type="EC" id="2.3.1.269" evidence="9"/>
<feature type="transmembrane region" description="Helical" evidence="9">
    <location>
        <begin position="152"/>
        <end position="175"/>
    </location>
</feature>
<dbReference type="KEGG" id="rms:RMA_0513"/>
<evidence type="ECO:0000256" key="4">
    <source>
        <dbReference type="ARBA" id="ARBA00022679"/>
    </source>
</evidence>
<comment type="similarity">
    <text evidence="2 9">Belongs to the CN hydrolase family. Apolipoprotein N-acyltransferase subfamily.</text>
</comment>
<comment type="pathway">
    <text evidence="9">Protein modification; lipoprotein biosynthesis (N-acyl transfer).</text>
</comment>
<protein>
    <recommendedName>
        <fullName evidence="9">Apolipoprotein N-acyltransferase</fullName>
        <shortName evidence="9">ALP N-acyltransferase</shortName>
        <ecNumber evidence="9">2.3.1.269</ecNumber>
    </recommendedName>
</protein>
<dbReference type="InterPro" id="IPR045378">
    <property type="entry name" value="LNT_N"/>
</dbReference>
<dbReference type="HOGENOM" id="CLU_019563_3_1_5"/>
<keyword evidence="4 9" id="KW-0808">Transferase</keyword>
<keyword evidence="9" id="KW-0997">Cell inner membrane</keyword>
<dbReference type="Proteomes" id="UP000001311">
    <property type="component" value="Chromosome"/>
</dbReference>
<dbReference type="Pfam" id="PF20154">
    <property type="entry name" value="LNT_N"/>
    <property type="match status" value="1"/>
</dbReference>
<gene>
    <name evidence="11" type="primary">cutE</name>
    <name evidence="9" type="synonym">lnt</name>
    <name evidence="11" type="ordered locus">RMA_0513</name>
</gene>
<reference evidence="11 12" key="1">
    <citation type="journal article" date="2007" name="Genome Res.">
        <title>Lateral gene transfer between obligate intracellular bacteria: evidence from the Rickettsia massiliae genome.</title>
        <authorList>
            <person name="Blanc G."/>
            <person name="Ogata H."/>
            <person name="Robert C."/>
            <person name="Audic S."/>
            <person name="Claverie J.-M."/>
            <person name="Raoult D."/>
        </authorList>
    </citation>
    <scope>NUCLEOTIDE SEQUENCE [LARGE SCALE GENOMIC DNA]</scope>
    <source>
        <strain evidence="12">Mtu5</strain>
    </source>
</reference>
<evidence type="ECO:0000313" key="12">
    <source>
        <dbReference type="Proteomes" id="UP000001311"/>
    </source>
</evidence>
<evidence type="ECO:0000256" key="8">
    <source>
        <dbReference type="ARBA" id="ARBA00023315"/>
    </source>
</evidence>
<evidence type="ECO:0000256" key="9">
    <source>
        <dbReference type="HAMAP-Rule" id="MF_01148"/>
    </source>
</evidence>
<dbReference type="PROSITE" id="PS50263">
    <property type="entry name" value="CN_HYDROLASE"/>
    <property type="match status" value="1"/>
</dbReference>
<dbReference type="PANTHER" id="PTHR38686:SF1">
    <property type="entry name" value="APOLIPOPROTEIN N-ACYLTRANSFERASE"/>
    <property type="match status" value="1"/>
</dbReference>
<feature type="transmembrane region" description="Helical" evidence="9">
    <location>
        <begin position="82"/>
        <end position="106"/>
    </location>
</feature>
<dbReference type="EMBL" id="CP000683">
    <property type="protein sequence ID" value="ABV84721.1"/>
    <property type="molecule type" value="Genomic_DNA"/>
</dbReference>
<feature type="domain" description="CN hydrolase" evidence="10">
    <location>
        <begin position="222"/>
        <end position="468"/>
    </location>
</feature>
<comment type="function">
    <text evidence="9">Catalyzes the phospholipid dependent N-acylation of the N-terminal cysteine of apolipoprotein, the last step in lipoprotein maturation.</text>
</comment>
<name>A8F1D5_RICM5</name>
<keyword evidence="12" id="KW-1185">Reference proteome</keyword>
<dbReference type="SUPFAM" id="SSF56317">
    <property type="entry name" value="Carbon-nitrogen hydrolase"/>
    <property type="match status" value="1"/>
</dbReference>
<accession>A8F1D5</accession>
<evidence type="ECO:0000256" key="2">
    <source>
        <dbReference type="ARBA" id="ARBA00010065"/>
    </source>
</evidence>
<feature type="transmembrane region" description="Helical" evidence="9">
    <location>
        <begin position="187"/>
        <end position="205"/>
    </location>
</feature>
<evidence type="ECO:0000256" key="7">
    <source>
        <dbReference type="ARBA" id="ARBA00023136"/>
    </source>
</evidence>
<keyword evidence="7 9" id="KW-0472">Membrane</keyword>
<feature type="transmembrane region" description="Helical" evidence="9">
    <location>
        <begin position="474"/>
        <end position="497"/>
    </location>
</feature>
<dbReference type="AlphaFoldDB" id="A8F1D5"/>
<comment type="catalytic activity">
    <reaction evidence="9">
        <text>N-terminal S-1,2-diacyl-sn-glyceryl-L-cysteinyl-[lipoprotein] + a glycerophospholipid = N-acyl-S-1,2-diacyl-sn-glyceryl-L-cysteinyl-[lipoprotein] + a 2-acyl-sn-glycero-3-phospholipid + H(+)</text>
        <dbReference type="Rhea" id="RHEA:48228"/>
        <dbReference type="Rhea" id="RHEA-COMP:14681"/>
        <dbReference type="Rhea" id="RHEA-COMP:14684"/>
        <dbReference type="ChEBI" id="CHEBI:15378"/>
        <dbReference type="ChEBI" id="CHEBI:136912"/>
        <dbReference type="ChEBI" id="CHEBI:140656"/>
        <dbReference type="ChEBI" id="CHEBI:140657"/>
        <dbReference type="ChEBI" id="CHEBI:140660"/>
        <dbReference type="EC" id="2.3.1.269"/>
    </reaction>
</comment>
<feature type="transmembrane region" description="Helical" evidence="9">
    <location>
        <begin position="52"/>
        <end position="76"/>
    </location>
</feature>
<comment type="subcellular location">
    <subcellularLocation>
        <location evidence="9">Cell inner membrane</location>
        <topology evidence="9">Multi-pass membrane protein</topology>
    </subcellularLocation>
    <subcellularLocation>
        <location evidence="1">Cell membrane</location>
        <topology evidence="1">Multi-pass membrane protein</topology>
    </subcellularLocation>
</comment>
<keyword evidence="3 9" id="KW-1003">Cell membrane</keyword>
<feature type="transmembrane region" description="Helical" evidence="9">
    <location>
        <begin position="12"/>
        <end position="40"/>
    </location>
</feature>
<dbReference type="UniPathway" id="UPA00666"/>
<keyword evidence="6 9" id="KW-1133">Transmembrane helix</keyword>
<dbReference type="NCBIfam" id="TIGR00546">
    <property type="entry name" value="lnt"/>
    <property type="match status" value="1"/>
</dbReference>
<keyword evidence="5 9" id="KW-0812">Transmembrane</keyword>
<dbReference type="GO" id="GO:0005886">
    <property type="term" value="C:plasma membrane"/>
    <property type="evidence" value="ECO:0007669"/>
    <property type="project" value="UniProtKB-SubCell"/>
</dbReference>
<dbReference type="Gene3D" id="3.60.110.10">
    <property type="entry name" value="Carbon-nitrogen hydrolase"/>
    <property type="match status" value="1"/>
</dbReference>
<evidence type="ECO:0000256" key="3">
    <source>
        <dbReference type="ARBA" id="ARBA00022475"/>
    </source>
</evidence>
<dbReference type="HAMAP" id="MF_01148">
    <property type="entry name" value="Lnt"/>
    <property type="match status" value="1"/>
</dbReference>
<dbReference type="InterPro" id="IPR003010">
    <property type="entry name" value="C-N_Hydrolase"/>
</dbReference>
<proteinExistence type="inferred from homology"/>
<dbReference type="InterPro" id="IPR036526">
    <property type="entry name" value="C-N_Hydrolase_sf"/>
</dbReference>